<keyword evidence="1" id="KW-0732">Signal</keyword>
<accession>A0ABY4EAM8</accession>
<feature type="chain" id="PRO_5046132264" description="DUF306 domain-containing protein" evidence="1">
    <location>
        <begin position="21"/>
        <end position="153"/>
    </location>
</feature>
<organism evidence="2 3">
    <name type="scientific">Vitreoscilla stercoraria</name>
    <dbReference type="NCBI Taxonomy" id="61"/>
    <lineage>
        <taxon>Bacteria</taxon>
        <taxon>Pseudomonadati</taxon>
        <taxon>Pseudomonadota</taxon>
        <taxon>Betaproteobacteria</taxon>
        <taxon>Neisseriales</taxon>
        <taxon>Neisseriaceae</taxon>
        <taxon>Vitreoscilla</taxon>
    </lineage>
</organism>
<feature type="signal peptide" evidence="1">
    <location>
        <begin position="1"/>
        <end position="20"/>
    </location>
</feature>
<protein>
    <recommendedName>
        <fullName evidence="4">DUF306 domain-containing protein</fullName>
    </recommendedName>
</protein>
<evidence type="ECO:0000313" key="2">
    <source>
        <dbReference type="EMBL" id="UOO92383.1"/>
    </source>
</evidence>
<reference evidence="2" key="1">
    <citation type="submission" date="2021-12" db="EMBL/GenBank/DDBJ databases">
        <authorList>
            <person name="Veyrier F.J."/>
        </authorList>
    </citation>
    <scope>NUCLEOTIDE SEQUENCE</scope>
    <source>
        <strain evidence="2">SAG 1488-6</strain>
    </source>
</reference>
<name>A0ABY4EAM8_VITST</name>
<evidence type="ECO:0000313" key="3">
    <source>
        <dbReference type="Proteomes" id="UP000832034"/>
    </source>
</evidence>
<dbReference type="Proteomes" id="UP000832034">
    <property type="component" value="Chromosome"/>
</dbReference>
<proteinExistence type="predicted"/>
<dbReference type="RefSeq" id="WP_019958528.1">
    <property type="nucleotide sequence ID" value="NZ_CP091512.1"/>
</dbReference>
<keyword evidence="3" id="KW-1185">Reference proteome</keyword>
<evidence type="ECO:0000256" key="1">
    <source>
        <dbReference type="SAM" id="SignalP"/>
    </source>
</evidence>
<dbReference type="EMBL" id="CP091512">
    <property type="protein sequence ID" value="UOO92383.1"/>
    <property type="molecule type" value="Genomic_DNA"/>
</dbReference>
<reference evidence="2" key="2">
    <citation type="journal article" date="2022" name="Res Sq">
        <title>Evolution of multicellular longitudinally dividing oral cavity symbionts (Neisseriaceae).</title>
        <authorList>
            <person name="Nyongesa S."/>
            <person name="Weber P."/>
            <person name="Bernet E."/>
            <person name="Pullido F."/>
            <person name="Nieckarz M."/>
            <person name="Delaby M."/>
            <person name="Nieves C."/>
            <person name="Viehboeck T."/>
            <person name="Krause N."/>
            <person name="Rivera-Millot A."/>
            <person name="Nakamura A."/>
            <person name="Vischer N."/>
            <person name="VanNieuwenhze M."/>
            <person name="Brun Y."/>
            <person name="Cava F."/>
            <person name="Bulgheresi S."/>
            <person name="Veyrier F."/>
        </authorList>
    </citation>
    <scope>NUCLEOTIDE SEQUENCE</scope>
    <source>
        <strain evidence="2">SAG 1488-6</strain>
    </source>
</reference>
<gene>
    <name evidence="2" type="ORF">LVJ81_12395</name>
</gene>
<sequence>MLKKLTLGLMAVLSTSAVMAAGFGAQDAGVYELVTLKNNQPAGLSGIQMRLTHQNGRWAMDGKDGTLKGAAKNQWQNICSTSNCDFQASTGSQLQAIFPQLAQMKKADDIGCIQNQVQAFCRFDSKAQKGYTSYMMVALQSKPPVQMILQRQE</sequence>
<evidence type="ECO:0008006" key="4">
    <source>
        <dbReference type="Google" id="ProtNLM"/>
    </source>
</evidence>